<name>A0A0E9UDP7_ANGAN</name>
<evidence type="ECO:0000313" key="1">
    <source>
        <dbReference type="EMBL" id="JAH63989.1"/>
    </source>
</evidence>
<dbReference type="AlphaFoldDB" id="A0A0E9UDP7"/>
<reference evidence="1" key="1">
    <citation type="submission" date="2014-11" db="EMBL/GenBank/DDBJ databases">
        <authorList>
            <person name="Amaro Gonzalez C."/>
        </authorList>
    </citation>
    <scope>NUCLEOTIDE SEQUENCE</scope>
</reference>
<reference evidence="1" key="2">
    <citation type="journal article" date="2015" name="Fish Shellfish Immunol.">
        <title>Early steps in the European eel (Anguilla anguilla)-Vibrio vulnificus interaction in the gills: Role of the RtxA13 toxin.</title>
        <authorList>
            <person name="Callol A."/>
            <person name="Pajuelo D."/>
            <person name="Ebbesson L."/>
            <person name="Teles M."/>
            <person name="MacKenzie S."/>
            <person name="Amaro C."/>
        </authorList>
    </citation>
    <scope>NUCLEOTIDE SEQUENCE</scope>
</reference>
<accession>A0A0E9UDP7</accession>
<proteinExistence type="predicted"/>
<dbReference type="EMBL" id="GBXM01044588">
    <property type="protein sequence ID" value="JAH63989.1"/>
    <property type="molecule type" value="Transcribed_RNA"/>
</dbReference>
<sequence>MLRGALVLATAEISPLTVAPHLAICNFPH</sequence>
<organism evidence="1">
    <name type="scientific">Anguilla anguilla</name>
    <name type="common">European freshwater eel</name>
    <name type="synonym">Muraena anguilla</name>
    <dbReference type="NCBI Taxonomy" id="7936"/>
    <lineage>
        <taxon>Eukaryota</taxon>
        <taxon>Metazoa</taxon>
        <taxon>Chordata</taxon>
        <taxon>Craniata</taxon>
        <taxon>Vertebrata</taxon>
        <taxon>Euteleostomi</taxon>
        <taxon>Actinopterygii</taxon>
        <taxon>Neopterygii</taxon>
        <taxon>Teleostei</taxon>
        <taxon>Anguilliformes</taxon>
        <taxon>Anguillidae</taxon>
        <taxon>Anguilla</taxon>
    </lineage>
</organism>
<protein>
    <submittedName>
        <fullName evidence="1">Uncharacterized protein</fullName>
    </submittedName>
</protein>